<organism evidence="2 3">
    <name type="scientific">Rhodococcoides trifolii</name>
    <dbReference type="NCBI Taxonomy" id="908250"/>
    <lineage>
        <taxon>Bacteria</taxon>
        <taxon>Bacillati</taxon>
        <taxon>Actinomycetota</taxon>
        <taxon>Actinomycetes</taxon>
        <taxon>Mycobacteriales</taxon>
        <taxon>Nocardiaceae</taxon>
        <taxon>Rhodococcoides</taxon>
    </lineage>
</organism>
<sequence length="265" mass="29030">MELPAISPIPIGERVGAVVETGWVGMGLAQDDLRHLRDTIGFTALRGIIADAGMTYTEIELLEHWWIPRHEEGHSYGTRELLFDAADALAPTHIKIGSRPGEALTSLAPLVDPLRRLADEAAEHGTKIAIEPMPFSAISTIPMGAELVRQAGRPNLGVIVDAWHVFRAGTTFDELRSSLTAEMIIGVELNDADPTVIGSLFEDTVLRRRYPGDGCFDLTGLVSTLREIGYDGTWGVEMLSEDYRRLPYREALSEAYRSATAFVDG</sequence>
<dbReference type="InterPro" id="IPR013022">
    <property type="entry name" value="Xyl_isomerase-like_TIM-brl"/>
</dbReference>
<reference evidence="2" key="2">
    <citation type="submission" date="2020-09" db="EMBL/GenBank/DDBJ databases">
        <authorList>
            <person name="Sun Q."/>
            <person name="Sedlacek I."/>
        </authorList>
    </citation>
    <scope>NUCLEOTIDE SEQUENCE</scope>
    <source>
        <strain evidence="2">CCM 7905</strain>
    </source>
</reference>
<dbReference type="PANTHER" id="PTHR12110:SF48">
    <property type="entry name" value="BLL3656 PROTEIN"/>
    <property type="match status" value="1"/>
</dbReference>
<dbReference type="EMBL" id="BMCU01000003">
    <property type="protein sequence ID" value="GGG13380.1"/>
    <property type="molecule type" value="Genomic_DNA"/>
</dbReference>
<dbReference type="InterPro" id="IPR050312">
    <property type="entry name" value="IolE/XylAMocC-like"/>
</dbReference>
<proteinExistence type="predicted"/>
<dbReference type="Proteomes" id="UP000654257">
    <property type="component" value="Unassembled WGS sequence"/>
</dbReference>
<reference evidence="2" key="1">
    <citation type="journal article" date="2014" name="Int. J. Syst. Evol. Microbiol.">
        <title>Complete genome sequence of Corynebacterium casei LMG S-19264T (=DSM 44701T), isolated from a smear-ripened cheese.</title>
        <authorList>
            <consortium name="US DOE Joint Genome Institute (JGI-PGF)"/>
            <person name="Walter F."/>
            <person name="Albersmeier A."/>
            <person name="Kalinowski J."/>
            <person name="Ruckert C."/>
        </authorList>
    </citation>
    <scope>NUCLEOTIDE SEQUENCE</scope>
    <source>
        <strain evidence="2">CCM 7905</strain>
    </source>
</reference>
<name>A0A917D681_9NOCA</name>
<evidence type="ECO:0000313" key="3">
    <source>
        <dbReference type="Proteomes" id="UP000654257"/>
    </source>
</evidence>
<keyword evidence="2" id="KW-0413">Isomerase</keyword>
<dbReference type="Pfam" id="PF01261">
    <property type="entry name" value="AP_endonuc_2"/>
    <property type="match status" value="1"/>
</dbReference>
<evidence type="ECO:0000259" key="1">
    <source>
        <dbReference type="Pfam" id="PF01261"/>
    </source>
</evidence>
<dbReference type="InterPro" id="IPR036237">
    <property type="entry name" value="Xyl_isomerase-like_sf"/>
</dbReference>
<dbReference type="Gene3D" id="3.20.20.150">
    <property type="entry name" value="Divalent-metal-dependent TIM barrel enzymes"/>
    <property type="match status" value="1"/>
</dbReference>
<dbReference type="PANTHER" id="PTHR12110">
    <property type="entry name" value="HYDROXYPYRUVATE ISOMERASE"/>
    <property type="match status" value="1"/>
</dbReference>
<feature type="domain" description="Xylose isomerase-like TIM barrel" evidence="1">
    <location>
        <begin position="20"/>
        <end position="252"/>
    </location>
</feature>
<protein>
    <submittedName>
        <fullName evidence="2">Sugar phosphate isomerase</fullName>
    </submittedName>
</protein>
<comment type="caution">
    <text evidence="2">The sequence shown here is derived from an EMBL/GenBank/DDBJ whole genome shotgun (WGS) entry which is preliminary data.</text>
</comment>
<keyword evidence="3" id="KW-1185">Reference proteome</keyword>
<dbReference type="AlphaFoldDB" id="A0A917D681"/>
<gene>
    <name evidence="2" type="ORF">GCM10007304_29290</name>
</gene>
<accession>A0A917D681</accession>
<dbReference type="GO" id="GO:0016853">
    <property type="term" value="F:isomerase activity"/>
    <property type="evidence" value="ECO:0007669"/>
    <property type="project" value="UniProtKB-KW"/>
</dbReference>
<dbReference type="SUPFAM" id="SSF51658">
    <property type="entry name" value="Xylose isomerase-like"/>
    <property type="match status" value="1"/>
</dbReference>
<evidence type="ECO:0000313" key="2">
    <source>
        <dbReference type="EMBL" id="GGG13380.1"/>
    </source>
</evidence>